<keyword evidence="2 7" id="KW-0812">Transmembrane</keyword>
<sequence>MEQGNTGSTELQQVIKIDTPRRALQEETNDFPRKLQFSCSTTCSFSKQEYNNSDAAKRSKTTVKLCGLIIVYTMVMVIEIVGGLRSNSLAILTDAVHLLSDIAVSLFLFFTRRKAYCQTDENKRELMFAIAAFGFIVNFLLVLWLGHDHSHHSHSHEYVSEDDDHHNHETEELFPGDGGEFRKTEMLRT</sequence>
<dbReference type="InterPro" id="IPR027469">
    <property type="entry name" value="Cation_efflux_TMD_sf"/>
</dbReference>
<keyword evidence="4 7" id="KW-1133">Transmembrane helix</keyword>
<feature type="transmembrane region" description="Helical" evidence="7">
    <location>
        <begin position="65"/>
        <end position="84"/>
    </location>
</feature>
<feature type="region of interest" description="Disordered" evidence="6">
    <location>
        <begin position="155"/>
        <end position="179"/>
    </location>
</feature>
<dbReference type="InterPro" id="IPR050681">
    <property type="entry name" value="CDF/SLC30A"/>
</dbReference>
<comment type="caution">
    <text evidence="9">The sequence shown here is derived from an EMBL/GenBank/DDBJ whole genome shotgun (WGS) entry which is preliminary data.</text>
</comment>
<dbReference type="Proteomes" id="UP001318860">
    <property type="component" value="Unassembled WGS sequence"/>
</dbReference>
<comment type="subcellular location">
    <subcellularLocation>
        <location evidence="1">Membrane</location>
        <topology evidence="1">Multi-pass membrane protein</topology>
    </subcellularLocation>
</comment>
<dbReference type="EMBL" id="JABTTQ020000001">
    <property type="protein sequence ID" value="KAK6163525.1"/>
    <property type="molecule type" value="Genomic_DNA"/>
</dbReference>
<evidence type="ECO:0000256" key="1">
    <source>
        <dbReference type="ARBA" id="ARBA00004141"/>
    </source>
</evidence>
<feature type="domain" description="Cation efflux protein transmembrane" evidence="8">
    <location>
        <begin position="69"/>
        <end position="116"/>
    </location>
</feature>
<evidence type="ECO:0000259" key="8">
    <source>
        <dbReference type="Pfam" id="PF01545"/>
    </source>
</evidence>
<feature type="transmembrane region" description="Helical" evidence="7">
    <location>
        <begin position="126"/>
        <end position="146"/>
    </location>
</feature>
<evidence type="ECO:0000256" key="4">
    <source>
        <dbReference type="ARBA" id="ARBA00022989"/>
    </source>
</evidence>
<dbReference type="Pfam" id="PF01545">
    <property type="entry name" value="Cation_efflux"/>
    <property type="match status" value="1"/>
</dbReference>
<keyword evidence="5 7" id="KW-0472">Membrane</keyword>
<keyword evidence="3" id="KW-0813">Transport</keyword>
<keyword evidence="3" id="KW-0862">Zinc</keyword>
<gene>
    <name evidence="9" type="ORF">DH2020_000389</name>
</gene>
<evidence type="ECO:0000256" key="2">
    <source>
        <dbReference type="ARBA" id="ARBA00022692"/>
    </source>
</evidence>
<name>A0ABR0XWC4_REHGL</name>
<evidence type="ECO:0000313" key="10">
    <source>
        <dbReference type="Proteomes" id="UP001318860"/>
    </source>
</evidence>
<dbReference type="PANTHER" id="PTHR11562:SF54">
    <property type="entry name" value="METAL TOLERANCE PROTEIN B"/>
    <property type="match status" value="1"/>
</dbReference>
<organism evidence="9 10">
    <name type="scientific">Rehmannia glutinosa</name>
    <name type="common">Chinese foxglove</name>
    <dbReference type="NCBI Taxonomy" id="99300"/>
    <lineage>
        <taxon>Eukaryota</taxon>
        <taxon>Viridiplantae</taxon>
        <taxon>Streptophyta</taxon>
        <taxon>Embryophyta</taxon>
        <taxon>Tracheophyta</taxon>
        <taxon>Spermatophyta</taxon>
        <taxon>Magnoliopsida</taxon>
        <taxon>eudicotyledons</taxon>
        <taxon>Gunneridae</taxon>
        <taxon>Pentapetalae</taxon>
        <taxon>asterids</taxon>
        <taxon>lamiids</taxon>
        <taxon>Lamiales</taxon>
        <taxon>Orobanchaceae</taxon>
        <taxon>Rehmannieae</taxon>
        <taxon>Rehmannia</taxon>
    </lineage>
</organism>
<feature type="compositionally biased region" description="Basic and acidic residues" evidence="6">
    <location>
        <begin position="155"/>
        <end position="171"/>
    </location>
</feature>
<protein>
    <recommendedName>
        <fullName evidence="8">Cation efflux protein transmembrane domain-containing protein</fullName>
    </recommendedName>
</protein>
<keyword evidence="3" id="KW-0864">Zinc transport</keyword>
<evidence type="ECO:0000256" key="6">
    <source>
        <dbReference type="SAM" id="MobiDB-lite"/>
    </source>
</evidence>
<evidence type="ECO:0000256" key="7">
    <source>
        <dbReference type="SAM" id="Phobius"/>
    </source>
</evidence>
<keyword evidence="3" id="KW-0406">Ion transport</keyword>
<dbReference type="Gene3D" id="1.20.1510.10">
    <property type="entry name" value="Cation efflux protein transmembrane domain"/>
    <property type="match status" value="1"/>
</dbReference>
<evidence type="ECO:0000313" key="9">
    <source>
        <dbReference type="EMBL" id="KAK6163525.1"/>
    </source>
</evidence>
<dbReference type="InterPro" id="IPR058533">
    <property type="entry name" value="Cation_efflux_TM"/>
</dbReference>
<dbReference type="SUPFAM" id="SSF161111">
    <property type="entry name" value="Cation efflux protein transmembrane domain-like"/>
    <property type="match status" value="1"/>
</dbReference>
<evidence type="ECO:0000256" key="5">
    <source>
        <dbReference type="ARBA" id="ARBA00023136"/>
    </source>
</evidence>
<keyword evidence="10" id="KW-1185">Reference proteome</keyword>
<feature type="transmembrane region" description="Helical" evidence="7">
    <location>
        <begin position="90"/>
        <end position="110"/>
    </location>
</feature>
<proteinExistence type="predicted"/>
<dbReference type="PANTHER" id="PTHR11562">
    <property type="entry name" value="CATION EFFLUX PROTEIN/ ZINC TRANSPORTER"/>
    <property type="match status" value="1"/>
</dbReference>
<reference evidence="9 10" key="1">
    <citation type="journal article" date="2021" name="Comput. Struct. Biotechnol. J.">
        <title>De novo genome assembly of the potent medicinal plant Rehmannia glutinosa using nanopore technology.</title>
        <authorList>
            <person name="Ma L."/>
            <person name="Dong C."/>
            <person name="Song C."/>
            <person name="Wang X."/>
            <person name="Zheng X."/>
            <person name="Niu Y."/>
            <person name="Chen S."/>
            <person name="Feng W."/>
        </authorList>
    </citation>
    <scope>NUCLEOTIDE SEQUENCE [LARGE SCALE GENOMIC DNA]</scope>
    <source>
        <strain evidence="9">DH-2019</strain>
    </source>
</reference>
<evidence type="ECO:0000256" key="3">
    <source>
        <dbReference type="ARBA" id="ARBA00022906"/>
    </source>
</evidence>
<accession>A0ABR0XWC4</accession>